<dbReference type="EMBL" id="CAAALY010268346">
    <property type="protein sequence ID" value="VEL41200.1"/>
    <property type="molecule type" value="Genomic_DNA"/>
</dbReference>
<dbReference type="OrthoDB" id="21124at2759"/>
<name>A0A448XNR4_9PLAT</name>
<keyword evidence="1" id="KW-0813">Transport</keyword>
<keyword evidence="13" id="KW-1185">Reference proteome</keyword>
<evidence type="ECO:0000313" key="12">
    <source>
        <dbReference type="EMBL" id="VEL41200.1"/>
    </source>
</evidence>
<dbReference type="InterPro" id="IPR051037">
    <property type="entry name" value="RNAPII_TF_IWS1"/>
</dbReference>
<feature type="region of interest" description="Disordered" evidence="10">
    <location>
        <begin position="279"/>
        <end position="304"/>
    </location>
</feature>
<dbReference type="InterPro" id="IPR017923">
    <property type="entry name" value="TFIIS_N"/>
</dbReference>
<evidence type="ECO:0000256" key="1">
    <source>
        <dbReference type="ARBA" id="ARBA00022448"/>
    </source>
</evidence>
<comment type="caution">
    <text evidence="12">The sequence shown here is derived from an EMBL/GenBank/DDBJ whole genome shotgun (WGS) entry which is preliminary data.</text>
</comment>
<evidence type="ECO:0000256" key="4">
    <source>
        <dbReference type="ARBA" id="ARBA00023015"/>
    </source>
</evidence>
<dbReference type="AlphaFoldDB" id="A0A448XNR4"/>
<gene>
    <name evidence="12" type="ORF">PXEA_LOCUS34640</name>
</gene>
<dbReference type="FunFam" id="1.20.930.10:FF:000001">
    <property type="entry name" value="IWS1, SUPT6H interacting protein"/>
    <property type="match status" value="1"/>
</dbReference>
<evidence type="ECO:0000256" key="9">
    <source>
        <dbReference type="PROSITE-ProRule" id="PRU00649"/>
    </source>
</evidence>
<dbReference type="PROSITE" id="PS51319">
    <property type="entry name" value="TFIIS_N"/>
    <property type="match status" value="1"/>
</dbReference>
<dbReference type="GO" id="GO:0006397">
    <property type="term" value="P:mRNA processing"/>
    <property type="evidence" value="ECO:0007669"/>
    <property type="project" value="UniProtKB-KW"/>
</dbReference>
<dbReference type="Pfam" id="PF08711">
    <property type="entry name" value="Med26"/>
    <property type="match status" value="1"/>
</dbReference>
<evidence type="ECO:0000313" key="13">
    <source>
        <dbReference type="Proteomes" id="UP000784294"/>
    </source>
</evidence>
<evidence type="ECO:0000256" key="7">
    <source>
        <dbReference type="ARBA" id="ARBA00023242"/>
    </source>
</evidence>
<evidence type="ECO:0000259" key="11">
    <source>
        <dbReference type="PROSITE" id="PS51319"/>
    </source>
</evidence>
<evidence type="ECO:0000256" key="3">
    <source>
        <dbReference type="ARBA" id="ARBA00022816"/>
    </source>
</evidence>
<dbReference type="PANTHER" id="PTHR46010:SF1">
    <property type="entry name" value="PROTEIN IWS1 HOMOLOG"/>
    <property type="match status" value="1"/>
</dbReference>
<keyword evidence="6" id="KW-0508">mRNA splicing</keyword>
<evidence type="ECO:0000256" key="8">
    <source>
        <dbReference type="ARBA" id="ARBA00037992"/>
    </source>
</evidence>
<feature type="compositionally biased region" description="Low complexity" evidence="10">
    <location>
        <begin position="80"/>
        <end position="92"/>
    </location>
</feature>
<comment type="similarity">
    <text evidence="8">Belongs to the IWS1 family.</text>
</comment>
<protein>
    <recommendedName>
        <fullName evidence="11">TFIIS N-terminal domain-containing protein</fullName>
    </recommendedName>
</protein>
<dbReference type="Proteomes" id="UP000784294">
    <property type="component" value="Unassembled WGS sequence"/>
</dbReference>
<evidence type="ECO:0000256" key="2">
    <source>
        <dbReference type="ARBA" id="ARBA00022664"/>
    </source>
</evidence>
<proteinExistence type="inferred from homology"/>
<feature type="region of interest" description="Disordered" evidence="10">
    <location>
        <begin position="15"/>
        <end position="65"/>
    </location>
</feature>
<feature type="region of interest" description="Disordered" evidence="10">
    <location>
        <begin position="176"/>
        <end position="228"/>
    </location>
</feature>
<feature type="domain" description="TFIIS N-terminal" evidence="11">
    <location>
        <begin position="399"/>
        <end position="477"/>
    </location>
</feature>
<reference evidence="12" key="1">
    <citation type="submission" date="2018-11" db="EMBL/GenBank/DDBJ databases">
        <authorList>
            <consortium name="Pathogen Informatics"/>
        </authorList>
    </citation>
    <scope>NUCLEOTIDE SEQUENCE</scope>
</reference>
<keyword evidence="4" id="KW-0805">Transcription regulation</keyword>
<feature type="compositionally biased region" description="Basic and acidic residues" evidence="10">
    <location>
        <begin position="176"/>
        <end position="196"/>
    </location>
</feature>
<dbReference type="GO" id="GO:0016973">
    <property type="term" value="P:poly(A)+ mRNA export from nucleus"/>
    <property type="evidence" value="ECO:0007669"/>
    <property type="project" value="TreeGrafter"/>
</dbReference>
<dbReference type="GO" id="GO:0005634">
    <property type="term" value="C:nucleus"/>
    <property type="evidence" value="ECO:0007669"/>
    <property type="project" value="UniProtKB-SubCell"/>
</dbReference>
<feature type="region of interest" description="Disordered" evidence="10">
    <location>
        <begin position="78"/>
        <end position="137"/>
    </location>
</feature>
<keyword evidence="5" id="KW-0804">Transcription</keyword>
<dbReference type="PANTHER" id="PTHR46010">
    <property type="entry name" value="PROTEIN IWS1 HOMOLOG"/>
    <property type="match status" value="1"/>
</dbReference>
<dbReference type="Gene3D" id="1.20.930.10">
    <property type="entry name" value="Conserved domain common to transcription factors TFIIS, elongin A, CRSP70"/>
    <property type="match status" value="1"/>
</dbReference>
<accession>A0A448XNR4</accession>
<keyword evidence="7 9" id="KW-0539">Nucleus</keyword>
<dbReference type="GO" id="GO:0008380">
    <property type="term" value="P:RNA splicing"/>
    <property type="evidence" value="ECO:0007669"/>
    <property type="project" value="UniProtKB-KW"/>
</dbReference>
<organism evidence="12 13">
    <name type="scientific">Protopolystoma xenopodis</name>
    <dbReference type="NCBI Taxonomy" id="117903"/>
    <lineage>
        <taxon>Eukaryota</taxon>
        <taxon>Metazoa</taxon>
        <taxon>Spiralia</taxon>
        <taxon>Lophotrochozoa</taxon>
        <taxon>Platyhelminthes</taxon>
        <taxon>Monogenea</taxon>
        <taxon>Polyopisthocotylea</taxon>
        <taxon>Polystomatidea</taxon>
        <taxon>Polystomatidae</taxon>
        <taxon>Protopolystoma</taxon>
    </lineage>
</organism>
<evidence type="ECO:0000256" key="6">
    <source>
        <dbReference type="ARBA" id="ARBA00023187"/>
    </source>
</evidence>
<keyword evidence="3" id="KW-0509">mRNA transport</keyword>
<comment type="subcellular location">
    <subcellularLocation>
        <location evidence="9">Nucleus</location>
    </subcellularLocation>
</comment>
<dbReference type="SUPFAM" id="SSF47676">
    <property type="entry name" value="Conserved domain common to transcription factors TFIIS, elongin A, CRSP70"/>
    <property type="match status" value="1"/>
</dbReference>
<sequence>MIHFFDFQRASPISNFHSSRVNDSPEYEIGPPDRDEYLETNYNPMISPENHDGVENGIEPYSPRESVKMASKYHGCYAIGGSSPSSSKGSRNASKRKSRQPEAYSPKSVSRAVDSDDEVSDRPEPYSPSDIVSVSRQYSPPYEFAEATEVDASHFQANDILLDKENADEYTYHGVERPLERRLTPSESHESPHKSLDIGQIFGDDEEEHEKNVGKNITPSKKESTDILGDYENVERADDFEGFERDEQTDDPTHGIIADIFGESDAEEEFEGFAENEVEKGTDRLAAPTSNYAPISSREEEESEGEAVEFVSDFDSMMQVHREEARRKRRRNKDVEFLNDSDDMILDMIARMKNAAEEDRLLLAAGHPATKKLTMVNSVTDLLKKADLKSALIENGILSAITEWLAPLPGQTLPNLVVRDAMLTHLSEFQHLTPDILRESGIGKAVMYLYKHPRETRANKSKASRLINEWSRPIFNLTSDFRSLSKEERKQLDYEHLPKRRNIEYVCYPSILNIELRIYS</sequence>
<evidence type="ECO:0000256" key="10">
    <source>
        <dbReference type="SAM" id="MobiDB-lite"/>
    </source>
</evidence>
<dbReference type="InterPro" id="IPR035441">
    <property type="entry name" value="TFIIS/LEDGF_dom_sf"/>
</dbReference>
<keyword evidence="2" id="KW-0507">mRNA processing</keyword>
<evidence type="ECO:0000256" key="5">
    <source>
        <dbReference type="ARBA" id="ARBA00023163"/>
    </source>
</evidence>